<accession>A0A3G4ZNT2</accession>
<dbReference type="SMART" id="SM00212">
    <property type="entry name" value="UBCc"/>
    <property type="match status" value="1"/>
</dbReference>
<gene>
    <name evidence="4" type="ORF">Terrestrivirus8_45</name>
</gene>
<dbReference type="InterPro" id="IPR000608">
    <property type="entry name" value="UBC"/>
</dbReference>
<dbReference type="InterPro" id="IPR016135">
    <property type="entry name" value="UBQ-conjugating_enzyme/RWD"/>
</dbReference>
<dbReference type="GO" id="GO:0016567">
    <property type="term" value="P:protein ubiquitination"/>
    <property type="evidence" value="ECO:0007669"/>
    <property type="project" value="UniProtKB-UniPathway"/>
</dbReference>
<organism evidence="4">
    <name type="scientific">Terrestrivirus sp</name>
    <dbReference type="NCBI Taxonomy" id="2487775"/>
    <lineage>
        <taxon>Viruses</taxon>
        <taxon>Varidnaviria</taxon>
        <taxon>Bamfordvirae</taxon>
        <taxon>Nucleocytoviricota</taxon>
        <taxon>Megaviricetes</taxon>
        <taxon>Imitervirales</taxon>
        <taxon>Mimiviridae</taxon>
        <taxon>Klosneuvirinae</taxon>
    </lineage>
</organism>
<feature type="domain" description="UBC core" evidence="3">
    <location>
        <begin position="1"/>
        <end position="115"/>
    </location>
</feature>
<evidence type="ECO:0000313" key="4">
    <source>
        <dbReference type="EMBL" id="AYV76552.1"/>
    </source>
</evidence>
<dbReference type="PANTHER" id="PTHR24068">
    <property type="entry name" value="UBIQUITIN-CONJUGATING ENZYME E2"/>
    <property type="match status" value="1"/>
</dbReference>
<dbReference type="Gene3D" id="3.10.110.10">
    <property type="entry name" value="Ubiquitin Conjugating Enzyme"/>
    <property type="match status" value="1"/>
</dbReference>
<dbReference type="Pfam" id="PF00179">
    <property type="entry name" value="UQ_con"/>
    <property type="match status" value="1"/>
</dbReference>
<protein>
    <recommendedName>
        <fullName evidence="2">E2 ubiquitin-conjugating enzyme</fullName>
        <ecNumber evidence="2">2.3.2.23</ecNumber>
    </recommendedName>
</protein>
<dbReference type="UniPathway" id="UPA00143"/>
<name>A0A3G4ZNT2_9VIRU</name>
<comment type="pathway">
    <text evidence="1">Protein modification; protein ubiquitination.</text>
</comment>
<dbReference type="SUPFAM" id="SSF54495">
    <property type="entry name" value="UBC-like"/>
    <property type="match status" value="1"/>
</dbReference>
<evidence type="ECO:0000256" key="1">
    <source>
        <dbReference type="ARBA" id="ARBA00004906"/>
    </source>
</evidence>
<dbReference type="EMBL" id="MK071986">
    <property type="protein sequence ID" value="AYV76552.1"/>
    <property type="molecule type" value="Genomic_DNA"/>
</dbReference>
<dbReference type="GO" id="GO:0061631">
    <property type="term" value="F:ubiquitin conjugating enzyme activity"/>
    <property type="evidence" value="ECO:0007669"/>
    <property type="project" value="UniProtKB-EC"/>
</dbReference>
<proteinExistence type="predicted"/>
<evidence type="ECO:0000256" key="2">
    <source>
        <dbReference type="ARBA" id="ARBA00012486"/>
    </source>
</evidence>
<evidence type="ECO:0000259" key="3">
    <source>
        <dbReference type="PROSITE" id="PS50127"/>
    </source>
</evidence>
<sequence length="115" mass="13091">MTSKRRIIAESKGNTTFWVTTTDNDNMHWQAFMYGPSGSPYQDKKFEINIMFPKEYPSVAPIIKFITPIQHPCIDTKGNINIYELNDGWTAALNIHTVLSSIYSLLGKSELNVAY</sequence>
<dbReference type="CDD" id="cd00195">
    <property type="entry name" value="UBCc_UEV"/>
    <property type="match status" value="1"/>
</dbReference>
<reference evidence="4" key="1">
    <citation type="submission" date="2018-10" db="EMBL/GenBank/DDBJ databases">
        <title>Hidden diversity of soil giant viruses.</title>
        <authorList>
            <person name="Schulz F."/>
            <person name="Alteio L."/>
            <person name="Goudeau D."/>
            <person name="Ryan E.M."/>
            <person name="Malmstrom R.R."/>
            <person name="Blanchard J."/>
            <person name="Woyke T."/>
        </authorList>
    </citation>
    <scope>NUCLEOTIDE SEQUENCE</scope>
    <source>
        <strain evidence="4">TEV1</strain>
    </source>
</reference>
<dbReference type="EC" id="2.3.2.23" evidence="2"/>
<dbReference type="PROSITE" id="PS50127">
    <property type="entry name" value="UBC_2"/>
    <property type="match status" value="1"/>
</dbReference>